<evidence type="ECO:0000313" key="8">
    <source>
        <dbReference type="Proteomes" id="UP000515512"/>
    </source>
</evidence>
<feature type="binding site" evidence="5">
    <location>
        <position position="43"/>
    </location>
    <ligand>
        <name>ATP</name>
        <dbReference type="ChEBI" id="CHEBI:30616"/>
    </ligand>
</feature>
<sequence>MKALGTQDPAQLGDIRLLAVIGQGGMGRVLLGRTAAGRLVAVKRIHRHLAGDTEFRSRFQREVAAGRQVTGAYTAAVVEADIESEIPWLATEYMNGPPLSAVVADCGPLPLGGLRLLATGLAAALMEIHRAGLVHRDLTPGNVLLTAEGPRVIDFGIARAAEGSATLTATGSVLGSPAYMSPEQATGGEITPAADVFAVGAILALAAGGVAPFPGTTTPQVLYNVMYSAPELSALPPAVRELVAACLAKNPAERPTAIQLLDAAGRIPAEPGWPEPVRARIAAHRADTDWWVEMAAREARQRERLEALRHRRTRRLRWTAAGVAALAVIGGTAVAAGELAEMPGSPAAMVDPALALTATEARLLDTCALLEQAVAPAIGPRSGNLTTEIKSGKHSCSTSFTDSAGTKVGYSLSVDGYAEVALSSMEPVGVAAGWTAVLGDQFATRCQRAVVTPTRGQTRNSQAVITIDGVQRADGSCSDVQKALVAVVRQLTVRVPLRQHDRDSILSTDPCSVVDPERGRAIVGAPASMTAGLDLCAFGGVSVVANVALYEGPRKDAGAQGKVQVGRFTAYQEKGDSTCGLTYLVRPTKDNLAEQVSVYVNAKDADPTGSATRCEQAGQLLADTLEKLRLP</sequence>
<dbReference type="InterPro" id="IPR000719">
    <property type="entry name" value="Prot_kinase_dom"/>
</dbReference>
<keyword evidence="7" id="KW-0723">Serine/threonine-protein kinase</keyword>
<dbReference type="AlphaFoldDB" id="A0A7D6ZIM4"/>
<dbReference type="PROSITE" id="PS50011">
    <property type="entry name" value="PROTEIN_KINASE_DOM"/>
    <property type="match status" value="1"/>
</dbReference>
<dbReference type="SUPFAM" id="SSF56112">
    <property type="entry name" value="Protein kinase-like (PK-like)"/>
    <property type="match status" value="1"/>
</dbReference>
<dbReference type="Gene3D" id="1.10.510.10">
    <property type="entry name" value="Transferase(Phosphotransferase) domain 1"/>
    <property type="match status" value="1"/>
</dbReference>
<keyword evidence="8" id="KW-1185">Reference proteome</keyword>
<dbReference type="GO" id="GO:0004674">
    <property type="term" value="F:protein serine/threonine kinase activity"/>
    <property type="evidence" value="ECO:0007669"/>
    <property type="project" value="UniProtKB-KW"/>
</dbReference>
<feature type="domain" description="Protein kinase" evidence="6">
    <location>
        <begin position="15"/>
        <end position="267"/>
    </location>
</feature>
<keyword evidence="1" id="KW-0808">Transferase</keyword>
<dbReference type="GO" id="GO:0005524">
    <property type="term" value="F:ATP binding"/>
    <property type="evidence" value="ECO:0007669"/>
    <property type="project" value="UniProtKB-UniRule"/>
</dbReference>
<dbReference type="InterPro" id="IPR011009">
    <property type="entry name" value="Kinase-like_dom_sf"/>
</dbReference>
<proteinExistence type="predicted"/>
<keyword evidence="4 5" id="KW-0067">ATP-binding</keyword>
<evidence type="ECO:0000256" key="2">
    <source>
        <dbReference type="ARBA" id="ARBA00022741"/>
    </source>
</evidence>
<evidence type="ECO:0000313" key="7">
    <source>
        <dbReference type="EMBL" id="QLY31879.1"/>
    </source>
</evidence>
<evidence type="ECO:0000256" key="1">
    <source>
        <dbReference type="ARBA" id="ARBA00022679"/>
    </source>
</evidence>
<evidence type="ECO:0000256" key="3">
    <source>
        <dbReference type="ARBA" id="ARBA00022777"/>
    </source>
</evidence>
<protein>
    <submittedName>
        <fullName evidence="7">Serine/threonine protein kinase</fullName>
    </submittedName>
</protein>
<organism evidence="7 8">
    <name type="scientific">Nocardia huaxiensis</name>
    <dbReference type="NCBI Taxonomy" id="2755382"/>
    <lineage>
        <taxon>Bacteria</taxon>
        <taxon>Bacillati</taxon>
        <taxon>Actinomycetota</taxon>
        <taxon>Actinomycetes</taxon>
        <taxon>Mycobacteriales</taxon>
        <taxon>Nocardiaceae</taxon>
        <taxon>Nocardia</taxon>
    </lineage>
</organism>
<name>A0A7D6ZIM4_9NOCA</name>
<reference evidence="7 8" key="1">
    <citation type="submission" date="2020-07" db="EMBL/GenBank/DDBJ databases">
        <authorList>
            <person name="Zhuang K."/>
            <person name="Ran Y."/>
        </authorList>
    </citation>
    <scope>NUCLEOTIDE SEQUENCE [LARGE SCALE GENOMIC DNA]</scope>
    <source>
        <strain evidence="7 8">WCH-YHL-001</strain>
    </source>
</reference>
<evidence type="ECO:0000256" key="4">
    <source>
        <dbReference type="ARBA" id="ARBA00022840"/>
    </source>
</evidence>
<dbReference type="EMBL" id="CP059399">
    <property type="protein sequence ID" value="QLY31879.1"/>
    <property type="molecule type" value="Genomic_DNA"/>
</dbReference>
<dbReference type="PROSITE" id="PS00107">
    <property type="entry name" value="PROTEIN_KINASE_ATP"/>
    <property type="match status" value="1"/>
</dbReference>
<dbReference type="Gene3D" id="3.30.200.20">
    <property type="entry name" value="Phosphorylase Kinase, domain 1"/>
    <property type="match status" value="1"/>
</dbReference>
<dbReference type="InterPro" id="IPR008266">
    <property type="entry name" value="Tyr_kinase_AS"/>
</dbReference>
<dbReference type="KEGG" id="nhu:H0264_06110"/>
<gene>
    <name evidence="7" type="ORF">H0264_06110</name>
</gene>
<dbReference type="PANTHER" id="PTHR43289">
    <property type="entry name" value="MITOGEN-ACTIVATED PROTEIN KINASE KINASE KINASE 20-RELATED"/>
    <property type="match status" value="1"/>
</dbReference>
<dbReference type="CDD" id="cd14014">
    <property type="entry name" value="STKc_PknB_like"/>
    <property type="match status" value="1"/>
</dbReference>
<dbReference type="Pfam" id="PF00069">
    <property type="entry name" value="Pkinase"/>
    <property type="match status" value="1"/>
</dbReference>
<dbReference type="Proteomes" id="UP000515512">
    <property type="component" value="Chromosome"/>
</dbReference>
<evidence type="ECO:0000256" key="5">
    <source>
        <dbReference type="PROSITE-ProRule" id="PRU10141"/>
    </source>
</evidence>
<dbReference type="PANTHER" id="PTHR43289:SF34">
    <property type="entry name" value="SERINE_THREONINE-PROTEIN KINASE YBDM-RELATED"/>
    <property type="match status" value="1"/>
</dbReference>
<keyword evidence="2 5" id="KW-0547">Nucleotide-binding</keyword>
<dbReference type="InterPro" id="IPR017441">
    <property type="entry name" value="Protein_kinase_ATP_BS"/>
</dbReference>
<accession>A0A7D6ZIM4</accession>
<dbReference type="PROSITE" id="PS00109">
    <property type="entry name" value="PROTEIN_KINASE_TYR"/>
    <property type="match status" value="1"/>
</dbReference>
<keyword evidence="3 7" id="KW-0418">Kinase</keyword>
<evidence type="ECO:0000259" key="6">
    <source>
        <dbReference type="PROSITE" id="PS50011"/>
    </source>
</evidence>